<dbReference type="SUPFAM" id="SSF53597">
    <property type="entry name" value="Dihydrofolate reductase-like"/>
    <property type="match status" value="1"/>
</dbReference>
<dbReference type="Gene3D" id="3.40.430.10">
    <property type="entry name" value="Dihydrofolate Reductase, subunit A"/>
    <property type="match status" value="1"/>
</dbReference>
<dbReference type="STRING" id="675864.SAMN04489747_3590"/>
<accession>A0A1G7DH84</accession>
<evidence type="ECO:0000313" key="1">
    <source>
        <dbReference type="EMBL" id="SDE50426.1"/>
    </source>
</evidence>
<keyword evidence="2" id="KW-1185">Reference proteome</keyword>
<sequence length="319" mass="33913">MPALLPTDVPCWYAWGVPSCFLVAATSLDGYLLPSTDPGTTALVLAPGAGVVLLGARAWGAVLRRDRITDADAWERARGRVPHVVVGEHPVWLPPGAPVRRVTGPPEEWWEQVVGLAGDGEVRVLAGDAATTALVLAGHVRRTRVRVEPVLLGSGAPLLPSPDRLALELDRVRSEDGAVVLEHRVTSTGRVPAHLPGSVADFVLARLAEDEEVARAATGPRWVPAVDRAAGAGWTDVTGWLATLPNDGYSDRPGATVATLGEAADQRHVVRWDPARVLAECAARRRLVTACADLPEVLAELALVWVDHPDHDPGWRPAG</sequence>
<gene>
    <name evidence="1" type="ORF">SAMN04489747_3590</name>
</gene>
<protein>
    <submittedName>
        <fullName evidence="1">Dihydrofolate reductase</fullName>
    </submittedName>
</protein>
<dbReference type="EMBL" id="LT629688">
    <property type="protein sequence ID" value="SDE50426.1"/>
    <property type="molecule type" value="Genomic_DNA"/>
</dbReference>
<organism evidence="1 2">
    <name type="scientific">Auraticoccus monumenti</name>
    <dbReference type="NCBI Taxonomy" id="675864"/>
    <lineage>
        <taxon>Bacteria</taxon>
        <taxon>Bacillati</taxon>
        <taxon>Actinomycetota</taxon>
        <taxon>Actinomycetes</taxon>
        <taxon>Propionibacteriales</taxon>
        <taxon>Propionibacteriaceae</taxon>
        <taxon>Auraticoccus</taxon>
    </lineage>
</organism>
<proteinExistence type="predicted"/>
<reference evidence="1 2" key="1">
    <citation type="submission" date="2016-10" db="EMBL/GenBank/DDBJ databases">
        <authorList>
            <person name="de Groot N.N."/>
        </authorList>
    </citation>
    <scope>NUCLEOTIDE SEQUENCE [LARGE SCALE GENOMIC DNA]</scope>
    <source>
        <strain evidence="1 2">MON 2.2</strain>
    </source>
</reference>
<evidence type="ECO:0000313" key="2">
    <source>
        <dbReference type="Proteomes" id="UP000198546"/>
    </source>
</evidence>
<dbReference type="Pfam" id="PF19730">
    <property type="entry name" value="DUF6221"/>
    <property type="match status" value="1"/>
</dbReference>
<dbReference type="OrthoDB" id="4290974at2"/>
<dbReference type="InterPro" id="IPR024072">
    <property type="entry name" value="DHFR-like_dom_sf"/>
</dbReference>
<name>A0A1G7DH84_9ACTN</name>
<dbReference type="AlphaFoldDB" id="A0A1G7DH84"/>
<dbReference type="Proteomes" id="UP000198546">
    <property type="component" value="Chromosome i"/>
</dbReference>
<dbReference type="RefSeq" id="WP_157677203.1">
    <property type="nucleotide sequence ID" value="NZ_LT629688.1"/>
</dbReference>
<dbReference type="InterPro" id="IPR046193">
    <property type="entry name" value="DUF6221"/>
</dbReference>